<feature type="binding site" evidence="5 7">
    <location>
        <position position="156"/>
    </location>
    <ligand>
        <name>Mn(2+)</name>
        <dbReference type="ChEBI" id="CHEBI:29035"/>
        <label>1</label>
    </ligand>
</feature>
<gene>
    <name evidence="5" type="primary">hutG</name>
    <name evidence="9" type="ordered locus">RB2501_04120</name>
</gene>
<name>A4CGJ4_ROBBH</name>
<keyword evidence="10" id="KW-1185">Reference proteome</keyword>
<feature type="binding site" evidence="5 7">
    <location>
        <position position="248"/>
    </location>
    <ligand>
        <name>Mn(2+)</name>
        <dbReference type="ChEBI" id="CHEBI:29035"/>
        <label>1</label>
    </ligand>
</feature>
<dbReference type="GO" id="GO:0008783">
    <property type="term" value="F:agmatinase activity"/>
    <property type="evidence" value="ECO:0007669"/>
    <property type="project" value="TreeGrafter"/>
</dbReference>
<evidence type="ECO:0000256" key="8">
    <source>
        <dbReference type="PROSITE-ProRule" id="PRU00742"/>
    </source>
</evidence>
<dbReference type="HAMAP" id="MF_00737">
    <property type="entry name" value="Formimidoylglutam"/>
    <property type="match status" value="1"/>
</dbReference>
<feature type="binding site" evidence="5 7">
    <location>
        <position position="130"/>
    </location>
    <ligand>
        <name>Mn(2+)</name>
        <dbReference type="ChEBI" id="CHEBI:29035"/>
        <label>1</label>
    </ligand>
</feature>
<comment type="catalytic activity">
    <reaction evidence="5">
        <text>N-formimidoyl-L-glutamate + H2O = formamide + L-glutamate</text>
        <dbReference type="Rhea" id="RHEA:22492"/>
        <dbReference type="ChEBI" id="CHEBI:15377"/>
        <dbReference type="ChEBI" id="CHEBI:16397"/>
        <dbReference type="ChEBI" id="CHEBI:29985"/>
        <dbReference type="ChEBI" id="CHEBI:58928"/>
        <dbReference type="EC" id="3.5.3.8"/>
    </reaction>
</comment>
<dbReference type="GO" id="GO:0033389">
    <property type="term" value="P:putrescine biosynthetic process from arginine, via agmatine"/>
    <property type="evidence" value="ECO:0007669"/>
    <property type="project" value="TreeGrafter"/>
</dbReference>
<dbReference type="GO" id="GO:0050415">
    <property type="term" value="F:formimidoylglutamase activity"/>
    <property type="evidence" value="ECO:0007669"/>
    <property type="project" value="UniProtKB-UniRule"/>
</dbReference>
<dbReference type="EMBL" id="CP001712">
    <property type="protein sequence ID" value="EAR16052.1"/>
    <property type="molecule type" value="Genomic_DNA"/>
</dbReference>
<organism evidence="9 10">
    <name type="scientific">Robiginitalea biformata (strain ATCC BAA-864 / DSM 15991 / KCTC 12146 / HTCC2501)</name>
    <dbReference type="NCBI Taxonomy" id="313596"/>
    <lineage>
        <taxon>Bacteria</taxon>
        <taxon>Pseudomonadati</taxon>
        <taxon>Bacteroidota</taxon>
        <taxon>Flavobacteriia</taxon>
        <taxon>Flavobacteriales</taxon>
        <taxon>Flavobacteriaceae</taxon>
        <taxon>Robiginitalea</taxon>
    </lineage>
</organism>
<comment type="pathway">
    <text evidence="5">Amino-acid degradation; L-histidine degradation into L-glutamate; L-glutamate from N-formimidoyl-L-glutamate (hydrolase route): step 1/1.</text>
</comment>
<evidence type="ECO:0000313" key="9">
    <source>
        <dbReference type="EMBL" id="EAR16052.1"/>
    </source>
</evidence>
<dbReference type="Gene3D" id="3.40.800.10">
    <property type="entry name" value="Ureohydrolase domain"/>
    <property type="match status" value="1"/>
</dbReference>
<dbReference type="InterPro" id="IPR005923">
    <property type="entry name" value="HutG"/>
</dbReference>
<proteinExistence type="inferred from homology"/>
<dbReference type="HOGENOM" id="CLU_039478_2_0_10"/>
<evidence type="ECO:0000256" key="6">
    <source>
        <dbReference type="NCBIfam" id="TIGR01227"/>
    </source>
</evidence>
<evidence type="ECO:0000256" key="7">
    <source>
        <dbReference type="PIRSR" id="PIRSR036979-1"/>
    </source>
</evidence>
<dbReference type="InterPro" id="IPR023696">
    <property type="entry name" value="Ureohydrolase_dom_sf"/>
</dbReference>
<feature type="binding site" evidence="5">
    <location>
        <position position="248"/>
    </location>
    <ligand>
        <name>Mn(2+)</name>
        <dbReference type="ChEBI" id="CHEBI:29035"/>
        <label>2</label>
    </ligand>
</feature>
<comment type="cofactor">
    <cofactor evidence="5 7">
        <name>Mn(2+)</name>
        <dbReference type="ChEBI" id="CHEBI:29035"/>
    </cofactor>
    <text evidence="5 7">Binds 2 manganese ions per subunit.</text>
</comment>
<protein>
    <recommendedName>
        <fullName evidence="5 6">Formimidoylglutamase</fullName>
        <ecNumber evidence="5 6">3.5.3.8</ecNumber>
    </recommendedName>
    <alternativeName>
        <fullName evidence="5">Formiminoglutamase</fullName>
    </alternativeName>
    <alternativeName>
        <fullName evidence="5">Formiminoglutamate hydrolase</fullName>
    </alternativeName>
</protein>
<dbReference type="PRINTS" id="PR00116">
    <property type="entry name" value="ARGINASE"/>
</dbReference>
<keyword evidence="1 5" id="KW-0479">Metal-binding</keyword>
<feature type="binding site" evidence="5 7">
    <location>
        <position position="160"/>
    </location>
    <ligand>
        <name>Mn(2+)</name>
        <dbReference type="ChEBI" id="CHEBI:29035"/>
        <label>1</label>
    </ligand>
</feature>
<sequence length="322" mass="34917">MNALYHLCEPALYTGRESTSRAYLHENVRALDLRGSLARTEERIPALFGYACDEGVRRNLGRPGAAEGPRALRKGLGKYPWQVGAPGHLADAGDIRLEDDNLEGAQAAYAEGVSKLLEVGYLPMGIGGGHDIAFAHYKGIRNHLGPGKHLGIVNFDAHFDLRSPGDAPHSGSPFFQVARTCQQEGLDFHYACIGVRRDANPQVLWDRAREFSVCTIERESLTPDQLSGHCRTLRKFLKPLDAVYLTIDLDGFSSAYAPGVSAASPMGYAPMEIAPLLDVVLNSGKLIGLDIAELNPAHDQDGQTVALAGSLVHRILHFPGLF</sequence>
<dbReference type="PANTHER" id="PTHR11358:SF35">
    <property type="entry name" value="FORMIMIDOYLGLUTAMASE"/>
    <property type="match status" value="1"/>
</dbReference>
<dbReference type="PIRSF" id="PIRSF036979">
    <property type="entry name" value="Arginase"/>
    <property type="match status" value="1"/>
</dbReference>
<evidence type="ECO:0000256" key="4">
    <source>
        <dbReference type="ARBA" id="ARBA00023211"/>
    </source>
</evidence>
<evidence type="ECO:0000256" key="5">
    <source>
        <dbReference type="HAMAP-Rule" id="MF_00737"/>
    </source>
</evidence>
<dbReference type="GO" id="GO:0019557">
    <property type="term" value="P:L-histidine catabolic process to glutamate and formate"/>
    <property type="evidence" value="ECO:0007669"/>
    <property type="project" value="UniProtKB-UniPathway"/>
</dbReference>
<dbReference type="UniPathway" id="UPA00379">
    <property type="reaction ID" value="UER00552"/>
</dbReference>
<dbReference type="KEGG" id="rbi:RB2501_04120"/>
<dbReference type="SUPFAM" id="SSF52768">
    <property type="entry name" value="Arginase/deacetylase"/>
    <property type="match status" value="1"/>
</dbReference>
<evidence type="ECO:0000256" key="3">
    <source>
        <dbReference type="ARBA" id="ARBA00022808"/>
    </source>
</evidence>
<dbReference type="Pfam" id="PF00491">
    <property type="entry name" value="Arginase"/>
    <property type="match status" value="1"/>
</dbReference>
<dbReference type="InterPro" id="IPR006035">
    <property type="entry name" value="Ureohydrolase"/>
</dbReference>
<accession>A4CGJ4</accession>
<dbReference type="PANTHER" id="PTHR11358">
    <property type="entry name" value="ARGINASE/AGMATINASE"/>
    <property type="match status" value="1"/>
</dbReference>
<comment type="function">
    <text evidence="5">Catalyzes the conversion of N-formimidoyl-L-glutamate to L-glutamate and formamide.</text>
</comment>
<dbReference type="eggNOG" id="COG0010">
    <property type="taxonomic scope" value="Bacteria"/>
</dbReference>
<dbReference type="EC" id="3.5.3.8" evidence="5 6"/>
<evidence type="ECO:0000256" key="2">
    <source>
        <dbReference type="ARBA" id="ARBA00022801"/>
    </source>
</evidence>
<keyword evidence="4 5" id="KW-0464">Manganese</keyword>
<keyword evidence="3 5" id="KW-0369">Histidine metabolism</keyword>
<feature type="binding site" evidence="5">
    <location>
        <position position="156"/>
    </location>
    <ligand>
        <name>Mn(2+)</name>
        <dbReference type="ChEBI" id="CHEBI:29035"/>
        <label>2</label>
    </ligand>
</feature>
<feature type="binding site" evidence="5">
    <location>
        <position position="158"/>
    </location>
    <ligand>
        <name>Mn(2+)</name>
        <dbReference type="ChEBI" id="CHEBI:29035"/>
        <label>2</label>
    </ligand>
</feature>
<feature type="binding site" evidence="7">
    <location>
        <position position="158"/>
    </location>
    <ligand>
        <name>Mn(2+)</name>
        <dbReference type="ChEBI" id="CHEBI:29035"/>
        <label>1</label>
    </ligand>
</feature>
<dbReference type="AlphaFoldDB" id="A4CGJ4"/>
<reference evidence="9 10" key="1">
    <citation type="journal article" date="2009" name="J. Bacteriol.">
        <title>Complete genome sequence of Robiginitalea biformata HTCC2501.</title>
        <authorList>
            <person name="Oh H.M."/>
            <person name="Giovannoni S.J."/>
            <person name="Lee K."/>
            <person name="Ferriera S."/>
            <person name="Johnson J."/>
            <person name="Cho J.C."/>
        </authorList>
    </citation>
    <scope>NUCLEOTIDE SEQUENCE [LARGE SCALE GENOMIC DNA]</scope>
    <source>
        <strain evidence="10">ATCC BAA-864 / HTCC2501 / KCTC 12146</strain>
    </source>
</reference>
<feature type="binding site" evidence="5">
    <location>
        <position position="250"/>
    </location>
    <ligand>
        <name>Mn(2+)</name>
        <dbReference type="ChEBI" id="CHEBI:29035"/>
        <label>2</label>
    </ligand>
</feature>
<comment type="similarity">
    <text evidence="5 8">Belongs to the arginase family.</text>
</comment>
<feature type="binding site" evidence="7">
    <location>
        <position position="250"/>
    </location>
    <ligand>
        <name>Mn(2+)</name>
        <dbReference type="ChEBI" id="CHEBI:29035"/>
        <label>1</label>
    </ligand>
</feature>
<evidence type="ECO:0000313" key="10">
    <source>
        <dbReference type="Proteomes" id="UP000009049"/>
    </source>
</evidence>
<dbReference type="RefSeq" id="WP_012813747.1">
    <property type="nucleotide sequence ID" value="NC_013222.1"/>
</dbReference>
<dbReference type="NCBIfam" id="TIGR01227">
    <property type="entry name" value="hutG"/>
    <property type="match status" value="1"/>
</dbReference>
<dbReference type="CDD" id="cd09988">
    <property type="entry name" value="Formimidoylglutamase"/>
    <property type="match status" value="1"/>
</dbReference>
<dbReference type="GO" id="GO:0019556">
    <property type="term" value="P:L-histidine catabolic process to glutamate and formamide"/>
    <property type="evidence" value="ECO:0007669"/>
    <property type="project" value="UniProtKB-UniRule"/>
</dbReference>
<dbReference type="STRING" id="313596.RB2501_04120"/>
<dbReference type="GO" id="GO:0030145">
    <property type="term" value="F:manganese ion binding"/>
    <property type="evidence" value="ECO:0007669"/>
    <property type="project" value="UniProtKB-UniRule"/>
</dbReference>
<dbReference type="PROSITE" id="PS51409">
    <property type="entry name" value="ARGINASE_2"/>
    <property type="match status" value="1"/>
</dbReference>
<evidence type="ECO:0000256" key="1">
    <source>
        <dbReference type="ARBA" id="ARBA00022723"/>
    </source>
</evidence>
<keyword evidence="2 5" id="KW-0378">Hydrolase</keyword>
<dbReference type="Proteomes" id="UP000009049">
    <property type="component" value="Chromosome"/>
</dbReference>
<dbReference type="OrthoDB" id="9788689at2"/>